<organism evidence="2 3">
    <name type="scientific">Pseudoxanthobacter soli DSM 19599</name>
    <dbReference type="NCBI Taxonomy" id="1123029"/>
    <lineage>
        <taxon>Bacteria</taxon>
        <taxon>Pseudomonadati</taxon>
        <taxon>Pseudomonadota</taxon>
        <taxon>Alphaproteobacteria</taxon>
        <taxon>Hyphomicrobiales</taxon>
        <taxon>Segnochrobactraceae</taxon>
        <taxon>Pseudoxanthobacter</taxon>
    </lineage>
</organism>
<protein>
    <submittedName>
        <fullName evidence="2">Nicotinamide-nucleotide amidase</fullName>
    </submittedName>
</protein>
<dbReference type="AlphaFoldDB" id="A0A1M7ZLB0"/>
<dbReference type="NCBIfam" id="TIGR00199">
    <property type="entry name" value="PncC_domain"/>
    <property type="match status" value="1"/>
</dbReference>
<dbReference type="EMBL" id="FRXO01000004">
    <property type="protein sequence ID" value="SHO65693.1"/>
    <property type="molecule type" value="Genomic_DNA"/>
</dbReference>
<evidence type="ECO:0000259" key="1">
    <source>
        <dbReference type="Pfam" id="PF02464"/>
    </source>
</evidence>
<sequence>MTDLSPLAAPARALLDRCRAQGLMIATAESCTGGLIAAVLTEIAGSSDVVERGFVTYSNAAKTELIGVPAELIEDHGAVSREVAVAMAAGALAHSRADLAVAVTGIAGPGGGTPAKPVGLVHLAAARRDGAGLHEEARYGERGRAEVRLATVRDALRLLDKLAGA</sequence>
<evidence type="ECO:0000313" key="3">
    <source>
        <dbReference type="Proteomes" id="UP000186406"/>
    </source>
</evidence>
<dbReference type="SUPFAM" id="SSF142433">
    <property type="entry name" value="CinA-like"/>
    <property type="match status" value="1"/>
</dbReference>
<dbReference type="RefSeq" id="WP_073628772.1">
    <property type="nucleotide sequence ID" value="NZ_FRXO01000004.1"/>
</dbReference>
<dbReference type="OrthoDB" id="9801454at2"/>
<proteinExistence type="predicted"/>
<dbReference type="Pfam" id="PF02464">
    <property type="entry name" value="CinA"/>
    <property type="match status" value="1"/>
</dbReference>
<gene>
    <name evidence="2" type="ORF">SAMN02745172_02339</name>
</gene>
<dbReference type="Gene3D" id="3.90.950.20">
    <property type="entry name" value="CinA-like"/>
    <property type="match status" value="1"/>
</dbReference>
<evidence type="ECO:0000313" key="2">
    <source>
        <dbReference type="EMBL" id="SHO65693.1"/>
    </source>
</evidence>
<dbReference type="Proteomes" id="UP000186406">
    <property type="component" value="Unassembled WGS sequence"/>
</dbReference>
<dbReference type="InterPro" id="IPR008136">
    <property type="entry name" value="CinA_C"/>
</dbReference>
<accession>A0A1M7ZLB0</accession>
<dbReference type="STRING" id="1123029.SAMN02745172_02339"/>
<dbReference type="InterPro" id="IPR036653">
    <property type="entry name" value="CinA-like_C"/>
</dbReference>
<name>A0A1M7ZLB0_9HYPH</name>
<reference evidence="2 3" key="1">
    <citation type="submission" date="2016-12" db="EMBL/GenBank/DDBJ databases">
        <authorList>
            <person name="Song W.-J."/>
            <person name="Kurnit D.M."/>
        </authorList>
    </citation>
    <scope>NUCLEOTIDE SEQUENCE [LARGE SCALE GENOMIC DNA]</scope>
    <source>
        <strain evidence="2 3">DSM 19599</strain>
    </source>
</reference>
<keyword evidence="3" id="KW-1185">Reference proteome</keyword>
<feature type="domain" description="CinA C-terminal" evidence="1">
    <location>
        <begin position="12"/>
        <end position="161"/>
    </location>
</feature>